<dbReference type="STRING" id="28125.HMPREF3202_02476"/>
<sequence length="72" mass="8366">MKGDIFVRRYPFFSLAFLKHLAPKYYEETSYRLLEVNVNIFLSLKIGKNRKHLFVTIVISGSCKGKIKGDLL</sequence>
<dbReference type="PATRIC" id="fig|28125.4.peg.2469"/>
<comment type="caution">
    <text evidence="1">The sequence shown here is derived from an EMBL/GenBank/DDBJ whole genome shotgun (WGS) entry which is preliminary data.</text>
</comment>
<name>A0A137SPN6_9BACT</name>
<dbReference type="Proteomes" id="UP000070093">
    <property type="component" value="Unassembled WGS sequence"/>
</dbReference>
<reference evidence="1 2" key="1">
    <citation type="submission" date="2016-02" db="EMBL/GenBank/DDBJ databases">
        <authorList>
            <person name="Wen L."/>
            <person name="He K."/>
            <person name="Yang H."/>
        </authorList>
    </citation>
    <scope>NUCLEOTIDE SEQUENCE [LARGE SCALE GENOMIC DNA]</scope>
    <source>
        <strain evidence="1 2">GED7880</strain>
    </source>
</reference>
<dbReference type="EMBL" id="LTAG01000140">
    <property type="protein sequence ID" value="KXO14426.1"/>
    <property type="molecule type" value="Genomic_DNA"/>
</dbReference>
<dbReference type="AlphaFoldDB" id="A0A137SPN6"/>
<proteinExistence type="predicted"/>
<gene>
    <name evidence="1" type="ORF">HMPREF3202_02476</name>
</gene>
<accession>A0A137SPN6</accession>
<organism evidence="1 2">
    <name type="scientific">Prevotella bivia</name>
    <dbReference type="NCBI Taxonomy" id="28125"/>
    <lineage>
        <taxon>Bacteria</taxon>
        <taxon>Pseudomonadati</taxon>
        <taxon>Bacteroidota</taxon>
        <taxon>Bacteroidia</taxon>
        <taxon>Bacteroidales</taxon>
        <taxon>Prevotellaceae</taxon>
        <taxon>Prevotella</taxon>
    </lineage>
</organism>
<evidence type="ECO:0000313" key="1">
    <source>
        <dbReference type="EMBL" id="KXO14426.1"/>
    </source>
</evidence>
<protein>
    <submittedName>
        <fullName evidence="1">Uncharacterized protein</fullName>
    </submittedName>
</protein>
<evidence type="ECO:0000313" key="2">
    <source>
        <dbReference type="Proteomes" id="UP000070093"/>
    </source>
</evidence>